<organism evidence="1 2">
    <name type="scientific">Lottia gigantea</name>
    <name type="common">Giant owl limpet</name>
    <dbReference type="NCBI Taxonomy" id="225164"/>
    <lineage>
        <taxon>Eukaryota</taxon>
        <taxon>Metazoa</taxon>
        <taxon>Spiralia</taxon>
        <taxon>Lophotrochozoa</taxon>
        <taxon>Mollusca</taxon>
        <taxon>Gastropoda</taxon>
        <taxon>Patellogastropoda</taxon>
        <taxon>Lottioidea</taxon>
        <taxon>Lottiidae</taxon>
        <taxon>Lottia</taxon>
    </lineage>
</organism>
<dbReference type="KEGG" id="lgi:LOTGIDRAFT_171050"/>
<reference evidence="1 2" key="1">
    <citation type="journal article" date="2013" name="Nature">
        <title>Insights into bilaterian evolution from three spiralian genomes.</title>
        <authorList>
            <person name="Simakov O."/>
            <person name="Marletaz F."/>
            <person name="Cho S.J."/>
            <person name="Edsinger-Gonzales E."/>
            <person name="Havlak P."/>
            <person name="Hellsten U."/>
            <person name="Kuo D.H."/>
            <person name="Larsson T."/>
            <person name="Lv J."/>
            <person name="Arendt D."/>
            <person name="Savage R."/>
            <person name="Osoegawa K."/>
            <person name="de Jong P."/>
            <person name="Grimwood J."/>
            <person name="Chapman J.A."/>
            <person name="Shapiro H."/>
            <person name="Aerts A."/>
            <person name="Otillar R.P."/>
            <person name="Terry A.Y."/>
            <person name="Boore J.L."/>
            <person name="Grigoriev I.V."/>
            <person name="Lindberg D.R."/>
            <person name="Seaver E.C."/>
            <person name="Weisblat D.A."/>
            <person name="Putnam N.H."/>
            <person name="Rokhsar D.S."/>
        </authorList>
    </citation>
    <scope>NUCLEOTIDE SEQUENCE [LARGE SCALE GENOMIC DNA]</scope>
</reference>
<dbReference type="RefSeq" id="XP_009045158.1">
    <property type="nucleotide sequence ID" value="XM_009046910.1"/>
</dbReference>
<name>V4BEK2_LOTGI</name>
<dbReference type="OMA" id="ACPNFLE"/>
<dbReference type="EMBL" id="KB199861">
    <property type="protein sequence ID" value="ESP04212.1"/>
    <property type="molecule type" value="Genomic_DNA"/>
</dbReference>
<keyword evidence="2" id="KW-1185">Reference proteome</keyword>
<dbReference type="GeneID" id="20241635"/>
<evidence type="ECO:0000313" key="2">
    <source>
        <dbReference type="Proteomes" id="UP000030746"/>
    </source>
</evidence>
<accession>V4BEK2</accession>
<dbReference type="HOGENOM" id="CLU_689440_0_0_1"/>
<dbReference type="AlphaFoldDB" id="V4BEK2"/>
<dbReference type="CTD" id="20241635"/>
<proteinExistence type="predicted"/>
<gene>
    <name evidence="1" type="ORF">LOTGIDRAFT_171050</name>
</gene>
<protein>
    <submittedName>
        <fullName evidence="1">Uncharacterized protein</fullName>
    </submittedName>
</protein>
<dbReference type="Proteomes" id="UP000030746">
    <property type="component" value="Unassembled WGS sequence"/>
</dbReference>
<evidence type="ECO:0000313" key="1">
    <source>
        <dbReference type="EMBL" id="ESP04212.1"/>
    </source>
</evidence>
<dbReference type="OrthoDB" id="6111332at2759"/>
<sequence length="400" mass="44718">MTHANWCVSQMESTLNSVLETASAPEGKESMENLCLNTIKGNNLTQCYIDATVGCQSNIDSQPTETMKNWEKVMQDIYKLCDGTCPQFLERTINITQCTSMIRFDSLYENAFNIFCTSLNESLLCAQSITEECPMFGRLFYDLLPQGVDATANSICTAGCNNFDEAMGVLENCKIHVMNLPEDLEMACQAYNNFKQCLHASSAPVTCPMFEALMEVLYPQHIFGLYEQQCNKTFDTLPEVPVLICQISVHILGEQKLVINMTLLVLLLVSQDDLFTGSREECGETGEARIKHCVRVLALSWPASLNKSPVSTKQCKAYETGLRCLDNAGYHRCPSLRQYFDEATADRRDFMDMMQNKCSNILSDGKQHNTGKQSVGGGASGLHSTTSLFIVVLTVWHWNH</sequence>